<evidence type="ECO:0000256" key="1">
    <source>
        <dbReference type="ARBA" id="ARBA00004141"/>
    </source>
</evidence>
<sequence>MAVYWCTEALPLAVTSLLPAVLFPMLGIMQSKMVCMQYLKDTNMLFVGGLLVAVAVEHWNLHKRIALRVLLIVGVRPALLMLGFMGVTAFLSMWISNTATTAMMVPIVQAVLEQLNKQETEPSQMTCSEERPQAPEAEYKQTAKDRDREVVLRILDVSAEAKQKESAEKRLMAKCMTLCVCYAASIGGTATLTGTGPNLVLKGQMNQLFPENGDVINFASWFGFAFPNMIIMLMIAWLYLQFIFMGFNIKKTWGCGAVKSEKEIAAYNVIREQHLLLGPMCFGELSVLALFSLLVALWFTRDPGFVAGWATHTFNTEAEYVTDATVAVFIAMLLFILPSKPPRLCFWSSTDSETEPQLSSAPLLTWKVAQKKLPWNIVLLLGGGFALAKGSEESGLSRWMGNQLTPLHSIPPWAIVIILCLLIAVFTECTSNVATATLFLPVLASMSQSVGINPLYVMVPCTLSASFAFMLPVATPPNAIVFSYGYLKVSDMFLSYLFDYLIIFVSTVFCGHLGKIELDGVTLAVAAIGVMGICTGYGLTAACDTLISQAYGAGNLLQVGVITQRAILILLLACLPCCALLINTESILLVVGQSPEVARVSQQYVNIFLPGLPGIIWPLVITGIVANVLNALINYILLFVLDMGVPGSAAANTISQYSLAIILFIYIRCKGLHKDTWAGWSMDCLQEWDSFIHLAIPCMLMLCAEWWTYEIGGLLSGLISEVELGAQAVVYGLANIAYMFPKGFSVAGSVRVGNAMGAGDVAQAKLSARLSMICAVSVAVVLATVVGSSKDVIAHIFTNDKDIRARVATVMVLYAPFHLLDATAAAGGSIVKGLGKQKIGAICSLVGYYGVGCPIGISLMFAAKMGIFGAQEDGGYTEDCDVNNATDMDGLVDEQTDVVIATVKVQLPLRVLVLRRGLALAAMLVLLAAGLVVKFVLNK</sequence>
<comment type="caution">
    <text evidence="11">The sequence shown here is derived from an EMBL/GenBank/DDBJ whole genome shotgun (WGS) entry which is preliminary data.</text>
</comment>
<dbReference type="GO" id="GO:1990961">
    <property type="term" value="P:xenobiotic detoxification by transmembrane export across the plasma membrane"/>
    <property type="evidence" value="ECO:0007669"/>
    <property type="project" value="InterPro"/>
</dbReference>
<feature type="transmembrane region" description="Helical" evidence="9">
    <location>
        <begin position="373"/>
        <end position="390"/>
    </location>
</feature>
<dbReference type="EMBL" id="RJVU01011283">
    <property type="protein sequence ID" value="ROL53375.1"/>
    <property type="molecule type" value="Genomic_DNA"/>
</dbReference>
<feature type="transmembrane region" description="Helical" evidence="9">
    <location>
        <begin position="604"/>
        <end position="629"/>
    </location>
</feature>
<feature type="transmembrane region" description="Helical" evidence="9">
    <location>
        <begin position="275"/>
        <end position="300"/>
    </location>
</feature>
<reference evidence="11 12" key="1">
    <citation type="submission" date="2018-10" db="EMBL/GenBank/DDBJ databases">
        <title>Genome assembly for a Yunnan-Guizhou Plateau 3E fish, Anabarilius grahami (Regan), and its evolutionary and genetic applications.</title>
        <authorList>
            <person name="Jiang W."/>
        </authorList>
    </citation>
    <scope>NUCLEOTIDE SEQUENCE [LARGE SCALE GENOMIC DNA]</scope>
    <source>
        <strain evidence="11">AG-KIZ</strain>
        <tissue evidence="11">Muscle</tissue>
    </source>
</reference>
<feature type="region of interest" description="Disordered" evidence="10">
    <location>
        <begin position="122"/>
        <end position="142"/>
    </location>
</feature>
<evidence type="ECO:0000313" key="12">
    <source>
        <dbReference type="Proteomes" id="UP000281406"/>
    </source>
</evidence>
<keyword evidence="8" id="KW-0915">Sodium</keyword>
<evidence type="ECO:0000256" key="2">
    <source>
        <dbReference type="ARBA" id="ARBA00006772"/>
    </source>
</evidence>
<evidence type="ECO:0000256" key="10">
    <source>
        <dbReference type="SAM" id="MobiDB-lite"/>
    </source>
</evidence>
<feature type="transmembrane region" description="Helical" evidence="9">
    <location>
        <begin position="690"/>
        <end position="709"/>
    </location>
</feature>
<comment type="similarity">
    <text evidence="2">Belongs to the SLC13A/DASS transporter (TC 2.A.47) family. NADC subfamily.</text>
</comment>
<comment type="subcellular location">
    <subcellularLocation>
        <location evidence="1">Membrane</location>
        <topology evidence="1">Multi-pass membrane protein</topology>
    </subcellularLocation>
</comment>
<keyword evidence="8" id="KW-0406">Ion transport</keyword>
<feature type="transmembrane region" description="Helical" evidence="9">
    <location>
        <begin position="320"/>
        <end position="337"/>
    </location>
</feature>
<feature type="compositionally biased region" description="Basic and acidic residues" evidence="10">
    <location>
        <begin position="128"/>
        <end position="142"/>
    </location>
</feature>
<dbReference type="OrthoDB" id="6493944at2759"/>
<feature type="transmembrane region" description="Helical" evidence="9">
    <location>
        <begin position="839"/>
        <end position="863"/>
    </location>
</feature>
<keyword evidence="8" id="KW-0739">Sodium transport</keyword>
<evidence type="ECO:0000256" key="4">
    <source>
        <dbReference type="ARBA" id="ARBA00022448"/>
    </source>
</evidence>
<evidence type="ECO:0000256" key="9">
    <source>
        <dbReference type="RuleBase" id="RU004914"/>
    </source>
</evidence>
<feature type="transmembrane region" description="Helical" evidence="9">
    <location>
        <begin position="493"/>
        <end position="514"/>
    </location>
</feature>
<feature type="transmembrane region" description="Helical" evidence="9">
    <location>
        <begin position="215"/>
        <end position="240"/>
    </location>
</feature>
<feature type="transmembrane region" description="Helical" evidence="9">
    <location>
        <begin position="521"/>
        <end position="547"/>
    </location>
</feature>
<evidence type="ECO:0000256" key="7">
    <source>
        <dbReference type="ARBA" id="ARBA00023136"/>
    </source>
</evidence>
<feature type="transmembrane region" description="Helical" evidence="9">
    <location>
        <begin position="567"/>
        <end position="592"/>
    </location>
</feature>
<dbReference type="Proteomes" id="UP000281406">
    <property type="component" value="Unassembled WGS sequence"/>
</dbReference>
<feature type="transmembrane region" description="Helical" evidence="9">
    <location>
        <begin position="455"/>
        <end position="473"/>
    </location>
</feature>
<keyword evidence="12" id="KW-1185">Reference proteome</keyword>
<accession>A0A3N0Z4H9</accession>
<gene>
    <name evidence="11" type="ORF">DPX16_20485</name>
</gene>
<dbReference type="PROSITE" id="PS01271">
    <property type="entry name" value="NA_SULFATE"/>
    <property type="match status" value="1"/>
</dbReference>
<feature type="transmembrane region" description="Helical" evidence="9">
    <location>
        <begin position="171"/>
        <end position="195"/>
    </location>
</feature>
<dbReference type="InterPro" id="IPR001898">
    <property type="entry name" value="SLC13A/DASS"/>
</dbReference>
<evidence type="ECO:0000256" key="8">
    <source>
        <dbReference type="ARBA" id="ARBA00023201"/>
    </source>
</evidence>
<dbReference type="InterPro" id="IPR002528">
    <property type="entry name" value="MATE_fam"/>
</dbReference>
<dbReference type="GO" id="GO:0015141">
    <property type="term" value="F:succinate transmembrane transporter activity"/>
    <property type="evidence" value="ECO:0007669"/>
    <property type="project" value="TreeGrafter"/>
</dbReference>
<dbReference type="GO" id="GO:0015137">
    <property type="term" value="F:citrate transmembrane transporter activity"/>
    <property type="evidence" value="ECO:0007669"/>
    <property type="project" value="TreeGrafter"/>
</dbReference>
<feature type="transmembrane region" description="Helical" evidence="9">
    <location>
        <begin position="410"/>
        <end position="443"/>
    </location>
</feature>
<dbReference type="InterPro" id="IPR045069">
    <property type="entry name" value="MATE_euk"/>
</dbReference>
<dbReference type="PANTHER" id="PTHR10283">
    <property type="entry name" value="SOLUTE CARRIER FAMILY 13 MEMBER"/>
    <property type="match status" value="1"/>
</dbReference>
<dbReference type="InterPro" id="IPR031312">
    <property type="entry name" value="Na/sul_symport_CS"/>
</dbReference>
<dbReference type="GO" id="GO:0005886">
    <property type="term" value="C:plasma membrane"/>
    <property type="evidence" value="ECO:0007669"/>
    <property type="project" value="TreeGrafter"/>
</dbReference>
<feature type="transmembrane region" description="Helical" evidence="9">
    <location>
        <begin position="12"/>
        <end position="30"/>
    </location>
</feature>
<protein>
    <recommendedName>
        <fullName evidence="9">Multidrug and toxin extrusion protein</fullName>
    </recommendedName>
</protein>
<keyword evidence="7 9" id="KW-0472">Membrane</keyword>
<evidence type="ECO:0000313" key="11">
    <source>
        <dbReference type="EMBL" id="ROL53375.1"/>
    </source>
</evidence>
<dbReference type="CDD" id="cd01115">
    <property type="entry name" value="SLC13_permease"/>
    <property type="match status" value="1"/>
</dbReference>
<dbReference type="GO" id="GO:0017153">
    <property type="term" value="F:sodium:dicarboxylate symporter activity"/>
    <property type="evidence" value="ECO:0007669"/>
    <property type="project" value="TreeGrafter"/>
</dbReference>
<dbReference type="CDD" id="cd13132">
    <property type="entry name" value="MATE_eukaryotic"/>
    <property type="match status" value="1"/>
</dbReference>
<dbReference type="GO" id="GO:0015729">
    <property type="term" value="P:oxaloacetate transport"/>
    <property type="evidence" value="ECO:0007669"/>
    <property type="project" value="TreeGrafter"/>
</dbReference>
<feature type="transmembrane region" description="Helical" evidence="9">
    <location>
        <begin position="65"/>
        <end position="95"/>
    </location>
</feature>
<dbReference type="Pfam" id="PF01554">
    <property type="entry name" value="MatE"/>
    <property type="match status" value="1"/>
</dbReference>
<dbReference type="Pfam" id="PF00939">
    <property type="entry name" value="Na_sulph_symp"/>
    <property type="match status" value="1"/>
</dbReference>
<keyword evidence="6 9" id="KW-1133">Transmembrane helix</keyword>
<dbReference type="AlphaFoldDB" id="A0A3N0Z4H9"/>
<keyword evidence="4" id="KW-0813">Transport</keyword>
<feature type="transmembrane region" description="Helical" evidence="9">
    <location>
        <begin position="42"/>
        <end position="59"/>
    </location>
</feature>
<comment type="similarity">
    <text evidence="3 9">Belongs to the multi antimicrobial extrusion (MATE) (TC 2.A.66.1) family.</text>
</comment>
<feature type="transmembrane region" description="Helical" evidence="9">
    <location>
        <begin position="770"/>
        <end position="787"/>
    </location>
</feature>
<name>A0A3N0Z4H9_ANAGA</name>
<organism evidence="11 12">
    <name type="scientific">Anabarilius grahami</name>
    <name type="common">Kanglang fish</name>
    <name type="synonym">Barilius grahami</name>
    <dbReference type="NCBI Taxonomy" id="495550"/>
    <lineage>
        <taxon>Eukaryota</taxon>
        <taxon>Metazoa</taxon>
        <taxon>Chordata</taxon>
        <taxon>Craniata</taxon>
        <taxon>Vertebrata</taxon>
        <taxon>Euteleostomi</taxon>
        <taxon>Actinopterygii</taxon>
        <taxon>Neopterygii</taxon>
        <taxon>Teleostei</taxon>
        <taxon>Ostariophysi</taxon>
        <taxon>Cypriniformes</taxon>
        <taxon>Xenocyprididae</taxon>
        <taxon>Xenocypridinae</taxon>
        <taxon>Xenocypridinae incertae sedis</taxon>
        <taxon>Anabarilius</taxon>
    </lineage>
</organism>
<evidence type="ECO:0000256" key="6">
    <source>
        <dbReference type="ARBA" id="ARBA00022989"/>
    </source>
</evidence>
<keyword evidence="5 9" id="KW-0812">Transmembrane</keyword>
<feature type="transmembrane region" description="Helical" evidence="9">
    <location>
        <begin position="917"/>
        <end position="937"/>
    </location>
</feature>
<dbReference type="GO" id="GO:0015297">
    <property type="term" value="F:antiporter activity"/>
    <property type="evidence" value="ECO:0007669"/>
    <property type="project" value="InterPro"/>
</dbReference>
<feature type="transmembrane region" description="Helical" evidence="9">
    <location>
        <begin position="729"/>
        <end position="750"/>
    </location>
</feature>
<evidence type="ECO:0000256" key="5">
    <source>
        <dbReference type="ARBA" id="ARBA00022692"/>
    </source>
</evidence>
<dbReference type="GO" id="GO:0015741">
    <property type="term" value="P:fumarate transport"/>
    <property type="evidence" value="ECO:0007669"/>
    <property type="project" value="TreeGrafter"/>
</dbReference>
<feature type="transmembrane region" description="Helical" evidence="9">
    <location>
        <begin position="807"/>
        <end position="827"/>
    </location>
</feature>
<proteinExistence type="inferred from homology"/>
<dbReference type="PANTHER" id="PTHR10283:SF109">
    <property type="entry name" value="NA(+)_CITRATE COTRANSPORTER"/>
    <property type="match status" value="1"/>
</dbReference>
<evidence type="ECO:0000256" key="3">
    <source>
        <dbReference type="ARBA" id="ARBA00010199"/>
    </source>
</evidence>
<feature type="transmembrane region" description="Helical" evidence="9">
    <location>
        <begin position="649"/>
        <end position="669"/>
    </location>
</feature>
<dbReference type="NCBIfam" id="TIGR00797">
    <property type="entry name" value="matE"/>
    <property type="match status" value="1"/>
</dbReference>
<dbReference type="GO" id="GO:0042910">
    <property type="term" value="F:xenobiotic transmembrane transporter activity"/>
    <property type="evidence" value="ECO:0007669"/>
    <property type="project" value="InterPro"/>
</dbReference>